<proteinExistence type="predicted"/>
<dbReference type="OrthoDB" id="1421090at2759"/>
<keyword evidence="4" id="KW-1185">Reference proteome</keyword>
<feature type="compositionally biased region" description="Basic and acidic residues" evidence="2">
    <location>
        <begin position="506"/>
        <end position="515"/>
    </location>
</feature>
<feature type="compositionally biased region" description="Polar residues" evidence="2">
    <location>
        <begin position="253"/>
        <end position="283"/>
    </location>
</feature>
<feature type="compositionally biased region" description="Low complexity" evidence="2">
    <location>
        <begin position="373"/>
        <end position="390"/>
    </location>
</feature>
<accession>A0A6J8BAB1</accession>
<sequence>MSYQTFSTDCFCYSKNKNIQNIDDIPAKVLRSLYCGENTVQQDDRTSKLAKKHWKEIHSNQNTQHNVHPVHMVVNQSQYTAGQYQAAQQVCQQLGNKDRQYQAAQQVSGCQQLGNKDRQYQAAQQMPASQQLNNTAGQYPYQVTSQLPTYQKSVNTARQYQNQATHQIPTGHHLGSLPAYQQQNTHQGGAMANPLLNIHPSANRGIIPHNIQETDQRPPHHTTTYVISSNRYQPTFQPTSPNDITGQPAYPQVNPSSYANQPTFQPTGQSSQIGGSQPIFQPSRQPPQVVGNYHTFQTGGQQINSTNMYVPTMQQSVQASQPIVNSPMNYLYNSNTASEIHQDTVTGQNRTTLSRQESREKINANKKSPLLKQLVSSNTSSSSVSNLQQQKDGHTNQQSVFSVAHQSITKTPSQKNKASPNRENSSPSLANNVSNRSRSGSADSNRNETPPSCSRTTPDLPGINGQNPSFSSNERQPLLLPNAKRRKLSDSDNPKARRRLSTTSQEGDHQNKESSKGIPTDNNMSSQTSTLSSSGLSTTPQTSGLPTTTSTSGILTTPSTSGQAATPSKAGIATTPSTSGLPTTPSTSSLSATPSTSELVASPSTSGLATTTSTSGQATTPSTSGLAATPSTLELTKTPTTSEVAKTSSTLELTSPSASGNTATASGSVTTPSRSSEGQNLMRQLNFQRPEDIIKAFRFGQEIQLQAMNKMMELMNKDKENYEQLEKELEEEKASHVNAQRKLEQLERQFGTIMDCLHKNHDPFPPMN</sequence>
<organism evidence="3 4">
    <name type="scientific">Mytilus coruscus</name>
    <name type="common">Sea mussel</name>
    <dbReference type="NCBI Taxonomy" id="42192"/>
    <lineage>
        <taxon>Eukaryota</taxon>
        <taxon>Metazoa</taxon>
        <taxon>Spiralia</taxon>
        <taxon>Lophotrochozoa</taxon>
        <taxon>Mollusca</taxon>
        <taxon>Bivalvia</taxon>
        <taxon>Autobranchia</taxon>
        <taxon>Pteriomorphia</taxon>
        <taxon>Mytilida</taxon>
        <taxon>Mytiloidea</taxon>
        <taxon>Mytilidae</taxon>
        <taxon>Mytilinae</taxon>
        <taxon>Mytilus</taxon>
    </lineage>
</organism>
<dbReference type="EMBL" id="CACVKT020002618">
    <property type="protein sequence ID" value="CAC5378987.1"/>
    <property type="molecule type" value="Genomic_DNA"/>
</dbReference>
<feature type="compositionally biased region" description="Low complexity" evidence="2">
    <location>
        <begin position="573"/>
        <end position="625"/>
    </location>
</feature>
<feature type="compositionally biased region" description="Polar residues" evidence="2">
    <location>
        <begin position="629"/>
        <end position="653"/>
    </location>
</feature>
<feature type="compositionally biased region" description="Low complexity" evidence="2">
    <location>
        <begin position="654"/>
        <end position="671"/>
    </location>
</feature>
<feature type="coiled-coil region" evidence="1">
    <location>
        <begin position="705"/>
        <end position="749"/>
    </location>
</feature>
<feature type="compositionally biased region" description="Polar residues" evidence="2">
    <location>
        <begin position="232"/>
        <end position="245"/>
    </location>
</feature>
<dbReference type="Proteomes" id="UP000507470">
    <property type="component" value="Unassembled WGS sequence"/>
</dbReference>
<evidence type="ECO:0000313" key="3">
    <source>
        <dbReference type="EMBL" id="CAC5378987.1"/>
    </source>
</evidence>
<evidence type="ECO:0000256" key="1">
    <source>
        <dbReference type="SAM" id="Coils"/>
    </source>
</evidence>
<feature type="region of interest" description="Disordered" evidence="2">
    <location>
        <begin position="232"/>
        <end position="290"/>
    </location>
</feature>
<reference evidence="3 4" key="1">
    <citation type="submission" date="2020-06" db="EMBL/GenBank/DDBJ databases">
        <authorList>
            <person name="Li R."/>
            <person name="Bekaert M."/>
        </authorList>
    </citation>
    <scope>NUCLEOTIDE SEQUENCE [LARGE SCALE GENOMIC DNA]</scope>
    <source>
        <strain evidence="4">wild</strain>
    </source>
</reference>
<evidence type="ECO:0000313" key="4">
    <source>
        <dbReference type="Proteomes" id="UP000507470"/>
    </source>
</evidence>
<feature type="compositionally biased region" description="Low complexity" evidence="2">
    <location>
        <begin position="525"/>
        <end position="562"/>
    </location>
</feature>
<gene>
    <name evidence="3" type="ORF">MCOR_15103</name>
</gene>
<feature type="compositionally biased region" description="Polar residues" evidence="2">
    <location>
        <begin position="343"/>
        <end position="355"/>
    </location>
</feature>
<keyword evidence="1" id="KW-0175">Coiled coil</keyword>
<dbReference type="AlphaFoldDB" id="A0A6J8BAB1"/>
<protein>
    <submittedName>
        <fullName evidence="3">Uncharacterized protein</fullName>
    </submittedName>
</protein>
<feature type="compositionally biased region" description="Polar residues" evidence="2">
    <location>
        <begin position="395"/>
        <end position="457"/>
    </location>
</feature>
<name>A0A6J8BAB1_MYTCO</name>
<evidence type="ECO:0000256" key="2">
    <source>
        <dbReference type="SAM" id="MobiDB-lite"/>
    </source>
</evidence>
<feature type="region of interest" description="Disordered" evidence="2">
    <location>
        <begin position="343"/>
        <end position="679"/>
    </location>
</feature>
<feature type="compositionally biased region" description="Polar residues" evidence="2">
    <location>
        <begin position="464"/>
        <end position="475"/>
    </location>
</feature>